<evidence type="ECO:0000256" key="1">
    <source>
        <dbReference type="ARBA" id="ARBA00009437"/>
    </source>
</evidence>
<dbReference type="CDD" id="cd08440">
    <property type="entry name" value="PBP2_LTTR_like_4"/>
    <property type="match status" value="1"/>
</dbReference>
<evidence type="ECO:0000256" key="4">
    <source>
        <dbReference type="ARBA" id="ARBA00023163"/>
    </source>
</evidence>
<dbReference type="PANTHER" id="PTHR30419">
    <property type="entry name" value="HTH-TYPE TRANSCRIPTIONAL REGULATOR YBHD"/>
    <property type="match status" value="1"/>
</dbReference>
<protein>
    <submittedName>
        <fullName evidence="6">LysR family transcriptional regulator</fullName>
    </submittedName>
</protein>
<dbReference type="Gene3D" id="3.40.190.290">
    <property type="match status" value="1"/>
</dbReference>
<dbReference type="PRINTS" id="PR00039">
    <property type="entry name" value="HTHLYSR"/>
</dbReference>
<proteinExistence type="inferred from homology"/>
<dbReference type="Proteomes" id="UP001597478">
    <property type="component" value="Unassembled WGS sequence"/>
</dbReference>
<dbReference type="Pfam" id="PF03466">
    <property type="entry name" value="LysR_substrate"/>
    <property type="match status" value="1"/>
</dbReference>
<comment type="caution">
    <text evidence="6">The sequence shown here is derived from an EMBL/GenBank/DDBJ whole genome shotgun (WGS) entry which is preliminary data.</text>
</comment>
<feature type="domain" description="HTH lysR-type" evidence="5">
    <location>
        <begin position="5"/>
        <end position="62"/>
    </location>
</feature>
<gene>
    <name evidence="6" type="ORF">ACFS2C_02970</name>
</gene>
<dbReference type="InterPro" id="IPR050950">
    <property type="entry name" value="HTH-type_LysR_regulators"/>
</dbReference>
<evidence type="ECO:0000256" key="2">
    <source>
        <dbReference type="ARBA" id="ARBA00023015"/>
    </source>
</evidence>
<dbReference type="InterPro" id="IPR000847">
    <property type="entry name" value="LysR_HTH_N"/>
</dbReference>
<evidence type="ECO:0000256" key="3">
    <source>
        <dbReference type="ARBA" id="ARBA00023125"/>
    </source>
</evidence>
<dbReference type="Gene3D" id="1.10.10.10">
    <property type="entry name" value="Winged helix-like DNA-binding domain superfamily/Winged helix DNA-binding domain"/>
    <property type="match status" value="1"/>
</dbReference>
<keyword evidence="4" id="KW-0804">Transcription</keyword>
<keyword evidence="2" id="KW-0805">Transcription regulation</keyword>
<accession>A0ABW5W6X6</accession>
<sequence>MSIDLSVRHLRVVVAVADAGGYTAAARVLHIAQSSLSRAVLEIEHRIGVPLFERTTRHVRPTPDGEEFLVIARRLLADFDAALNHFQGYLEGSRGCVAIAALPSLAGSMLPAVLSAFREGRPEVTVSVRDGLADEVLAHVLGGTADLAVTVSPTVPANLSATRIAVDRFVCVFPPGHRFDQRRRLTWRDLDGEPFVAFDHRTSIRAYVDRTLTDVGVELGPITEARNIGAVAGLTAAGLGVSMVPALVVPMMGFAALHRRAATGPVVERDICLVHDPNRPLSRPARALMDTLLDASSHDLELPSGARWTTGT</sequence>
<dbReference type="SUPFAM" id="SSF46785">
    <property type="entry name" value="Winged helix' DNA-binding domain"/>
    <property type="match status" value="1"/>
</dbReference>
<keyword evidence="3" id="KW-0238">DNA-binding</keyword>
<keyword evidence="7" id="KW-1185">Reference proteome</keyword>
<dbReference type="PROSITE" id="PS50931">
    <property type="entry name" value="HTH_LYSR"/>
    <property type="match status" value="1"/>
</dbReference>
<dbReference type="InterPro" id="IPR036388">
    <property type="entry name" value="WH-like_DNA-bd_sf"/>
</dbReference>
<dbReference type="EMBL" id="JBHUOF010000003">
    <property type="protein sequence ID" value="MFD2798353.1"/>
    <property type="molecule type" value="Genomic_DNA"/>
</dbReference>
<dbReference type="SUPFAM" id="SSF53850">
    <property type="entry name" value="Periplasmic binding protein-like II"/>
    <property type="match status" value="1"/>
</dbReference>
<dbReference type="PANTHER" id="PTHR30419:SF8">
    <property type="entry name" value="NITROGEN ASSIMILATION TRANSCRIPTIONAL ACTIVATOR-RELATED"/>
    <property type="match status" value="1"/>
</dbReference>
<comment type="similarity">
    <text evidence="1">Belongs to the LysR transcriptional regulatory family.</text>
</comment>
<dbReference type="InterPro" id="IPR036390">
    <property type="entry name" value="WH_DNA-bd_sf"/>
</dbReference>
<organism evidence="6 7">
    <name type="scientific">Prauserella oleivorans</name>
    <dbReference type="NCBI Taxonomy" id="1478153"/>
    <lineage>
        <taxon>Bacteria</taxon>
        <taxon>Bacillati</taxon>
        <taxon>Actinomycetota</taxon>
        <taxon>Actinomycetes</taxon>
        <taxon>Pseudonocardiales</taxon>
        <taxon>Pseudonocardiaceae</taxon>
        <taxon>Prauserella</taxon>
    </lineage>
</organism>
<name>A0ABW5W6X6_9PSEU</name>
<evidence type="ECO:0000313" key="6">
    <source>
        <dbReference type="EMBL" id="MFD2798353.1"/>
    </source>
</evidence>
<dbReference type="Pfam" id="PF00126">
    <property type="entry name" value="HTH_1"/>
    <property type="match status" value="1"/>
</dbReference>
<evidence type="ECO:0000259" key="5">
    <source>
        <dbReference type="PROSITE" id="PS50931"/>
    </source>
</evidence>
<dbReference type="InterPro" id="IPR005119">
    <property type="entry name" value="LysR_subst-bd"/>
</dbReference>
<dbReference type="RefSeq" id="WP_377383926.1">
    <property type="nucleotide sequence ID" value="NZ_JBHSAN010000001.1"/>
</dbReference>
<evidence type="ECO:0000313" key="7">
    <source>
        <dbReference type="Proteomes" id="UP001597478"/>
    </source>
</evidence>
<reference evidence="7" key="1">
    <citation type="journal article" date="2019" name="Int. J. Syst. Evol. Microbiol.">
        <title>The Global Catalogue of Microorganisms (GCM) 10K type strain sequencing project: providing services to taxonomists for standard genome sequencing and annotation.</title>
        <authorList>
            <consortium name="The Broad Institute Genomics Platform"/>
            <consortium name="The Broad Institute Genome Sequencing Center for Infectious Disease"/>
            <person name="Wu L."/>
            <person name="Ma J."/>
        </authorList>
    </citation>
    <scope>NUCLEOTIDE SEQUENCE [LARGE SCALE GENOMIC DNA]</scope>
    <source>
        <strain evidence="7">IBRC-M 10906</strain>
    </source>
</reference>